<dbReference type="PROSITE" id="PS00903">
    <property type="entry name" value="CYT_DCMP_DEAMINASES_1"/>
    <property type="match status" value="1"/>
</dbReference>
<dbReference type="EMBL" id="CP110232">
    <property type="protein sequence ID" value="WEG72872.1"/>
    <property type="molecule type" value="Genomic_DNA"/>
</dbReference>
<feature type="binding site" evidence="8">
    <location>
        <position position="61"/>
    </location>
    <ligand>
        <name>Zn(2+)</name>
        <dbReference type="ChEBI" id="CHEBI:29105"/>
        <note>catalytic</note>
    </ligand>
</feature>
<dbReference type="InterPro" id="IPR028883">
    <property type="entry name" value="tRNA_aden_deaminase"/>
</dbReference>
<proteinExistence type="inferred from homology"/>
<dbReference type="SUPFAM" id="SSF53927">
    <property type="entry name" value="Cytidine deaminase-like"/>
    <property type="match status" value="1"/>
</dbReference>
<evidence type="ECO:0000256" key="1">
    <source>
        <dbReference type="ARBA" id="ARBA00010669"/>
    </source>
</evidence>
<dbReference type="HAMAP" id="MF_00972">
    <property type="entry name" value="tRNA_aden_deaminase"/>
    <property type="match status" value="1"/>
</dbReference>
<comment type="cofactor">
    <cofactor evidence="8">
        <name>Zn(2+)</name>
        <dbReference type="ChEBI" id="CHEBI:29105"/>
    </cofactor>
    <text evidence="8">Binds 1 zinc ion per subunit.</text>
</comment>
<dbReference type="Proteomes" id="UP001179647">
    <property type="component" value="Chromosome"/>
</dbReference>
<dbReference type="EC" id="3.5.4.33" evidence="8"/>
<keyword evidence="4 8" id="KW-0479">Metal-binding</keyword>
<dbReference type="CDD" id="cd01285">
    <property type="entry name" value="nucleoside_deaminase"/>
    <property type="match status" value="1"/>
</dbReference>
<comment type="function">
    <text evidence="8">Catalyzes the deamination of adenosine to inosine at the wobble position 34 of tRNA(Arg2).</text>
</comment>
<evidence type="ECO:0000256" key="7">
    <source>
        <dbReference type="ARBA" id="ARBA00048045"/>
    </source>
</evidence>
<dbReference type="FunFam" id="3.40.140.10:FF:000005">
    <property type="entry name" value="tRNA-specific adenosine deaminase"/>
    <property type="match status" value="1"/>
</dbReference>
<dbReference type="InterPro" id="IPR002125">
    <property type="entry name" value="CMP_dCMP_dom"/>
</dbReference>
<dbReference type="PANTHER" id="PTHR11079">
    <property type="entry name" value="CYTOSINE DEAMINASE FAMILY MEMBER"/>
    <property type="match status" value="1"/>
</dbReference>
<feature type="active site" description="Proton donor" evidence="8">
    <location>
        <position position="63"/>
    </location>
</feature>
<dbReference type="GO" id="GO:0002100">
    <property type="term" value="P:tRNA wobble adenosine to inosine editing"/>
    <property type="evidence" value="ECO:0007669"/>
    <property type="project" value="UniProtKB-UniRule"/>
</dbReference>
<comment type="subunit">
    <text evidence="2 8">Homodimer.</text>
</comment>
<feature type="domain" description="CMP/dCMP-type deaminase" evidence="9">
    <location>
        <begin position="10"/>
        <end position="121"/>
    </location>
</feature>
<keyword evidence="6 8" id="KW-0862">Zinc</keyword>
<keyword evidence="11" id="KW-1185">Reference proteome</keyword>
<accession>A0AAF0I8U7</accession>
<evidence type="ECO:0000256" key="8">
    <source>
        <dbReference type="HAMAP-Rule" id="MF_00972"/>
    </source>
</evidence>
<dbReference type="InterPro" id="IPR016192">
    <property type="entry name" value="APOBEC/CMP_deaminase_Zn-bd"/>
</dbReference>
<evidence type="ECO:0000256" key="3">
    <source>
        <dbReference type="ARBA" id="ARBA00022694"/>
    </source>
</evidence>
<dbReference type="Gene3D" id="3.40.140.10">
    <property type="entry name" value="Cytidine Deaminase, domain 2"/>
    <property type="match status" value="1"/>
</dbReference>
<dbReference type="GO" id="GO:0052717">
    <property type="term" value="F:tRNA-specific adenosine-34 deaminase activity"/>
    <property type="evidence" value="ECO:0007669"/>
    <property type="project" value="UniProtKB-UniRule"/>
</dbReference>
<feature type="binding site" evidence="8">
    <location>
        <position position="91"/>
    </location>
    <ligand>
        <name>Zn(2+)</name>
        <dbReference type="ChEBI" id="CHEBI:29105"/>
        <note>catalytic</note>
    </ligand>
</feature>
<evidence type="ECO:0000256" key="6">
    <source>
        <dbReference type="ARBA" id="ARBA00022833"/>
    </source>
</evidence>
<reference evidence="10" key="1">
    <citation type="submission" date="2022-10" db="EMBL/GenBank/DDBJ databases">
        <title>Vagococcus sp. isolated from poultry meat.</title>
        <authorList>
            <person name="Johansson P."/>
            <person name="Bjorkroth J."/>
        </authorList>
    </citation>
    <scope>NUCLEOTIDE SEQUENCE</scope>
    <source>
        <strain evidence="10">STAA11</strain>
    </source>
</reference>
<dbReference type="PANTHER" id="PTHR11079:SF202">
    <property type="entry name" value="TRNA-SPECIFIC ADENOSINE DEAMINASE"/>
    <property type="match status" value="1"/>
</dbReference>
<dbReference type="InterPro" id="IPR016193">
    <property type="entry name" value="Cytidine_deaminase-like"/>
</dbReference>
<protein>
    <recommendedName>
        <fullName evidence="8">tRNA-specific adenosine deaminase</fullName>
        <ecNumber evidence="8">3.5.4.33</ecNumber>
    </recommendedName>
</protein>
<sequence>MGKNSSLTDEEKKFFMSEAISEAKLAEAKGEVPIGAIVVHRGKIIGRGHNIREISQNATTHAEMLAIQEACGKIENWRLAESQLFVTLEPCPMCSGAIILSRVDEVYYGAKDPKAGVAGSLMNLLEDVRFNHQCYVEFGILEKECGEILTSFFKKLRERNKERKKLKQLEQKNVNKD</sequence>
<evidence type="ECO:0000313" key="11">
    <source>
        <dbReference type="Proteomes" id="UP001179647"/>
    </source>
</evidence>
<dbReference type="RefSeq" id="WP_275468675.1">
    <property type="nucleotide sequence ID" value="NZ_CP110232.1"/>
</dbReference>
<comment type="catalytic activity">
    <reaction evidence="7 8">
        <text>adenosine(34) in tRNA + H2O + H(+) = inosine(34) in tRNA + NH4(+)</text>
        <dbReference type="Rhea" id="RHEA:43168"/>
        <dbReference type="Rhea" id="RHEA-COMP:10373"/>
        <dbReference type="Rhea" id="RHEA-COMP:10374"/>
        <dbReference type="ChEBI" id="CHEBI:15377"/>
        <dbReference type="ChEBI" id="CHEBI:15378"/>
        <dbReference type="ChEBI" id="CHEBI:28938"/>
        <dbReference type="ChEBI" id="CHEBI:74411"/>
        <dbReference type="ChEBI" id="CHEBI:82852"/>
        <dbReference type="EC" id="3.5.4.33"/>
    </reaction>
</comment>
<evidence type="ECO:0000256" key="2">
    <source>
        <dbReference type="ARBA" id="ARBA00011738"/>
    </source>
</evidence>
<keyword evidence="5 8" id="KW-0378">Hydrolase</keyword>
<dbReference type="InterPro" id="IPR058535">
    <property type="entry name" value="MafB19-deam"/>
</dbReference>
<dbReference type="Pfam" id="PF14437">
    <property type="entry name" value="MafB19-deam"/>
    <property type="match status" value="1"/>
</dbReference>
<dbReference type="PROSITE" id="PS51747">
    <property type="entry name" value="CYT_DCMP_DEAMINASES_2"/>
    <property type="match status" value="1"/>
</dbReference>
<dbReference type="AlphaFoldDB" id="A0AAF0I8U7"/>
<gene>
    <name evidence="8 10" type="primary">tadA</name>
    <name evidence="10" type="ORF">OL234_07770</name>
</gene>
<organism evidence="10 11">
    <name type="scientific">Vagococcus intermedius</name>
    <dbReference type="NCBI Taxonomy" id="2991418"/>
    <lineage>
        <taxon>Bacteria</taxon>
        <taxon>Bacillati</taxon>
        <taxon>Bacillota</taxon>
        <taxon>Bacilli</taxon>
        <taxon>Lactobacillales</taxon>
        <taxon>Enterococcaceae</taxon>
        <taxon>Vagococcus</taxon>
    </lineage>
</organism>
<evidence type="ECO:0000256" key="5">
    <source>
        <dbReference type="ARBA" id="ARBA00022801"/>
    </source>
</evidence>
<name>A0AAF0I8U7_9ENTE</name>
<dbReference type="NCBIfam" id="NF008113">
    <property type="entry name" value="PRK10860.1"/>
    <property type="match status" value="1"/>
</dbReference>
<keyword evidence="3 8" id="KW-0819">tRNA processing</keyword>
<evidence type="ECO:0000313" key="10">
    <source>
        <dbReference type="EMBL" id="WEG72872.1"/>
    </source>
</evidence>
<dbReference type="KEGG" id="vie:OL234_07770"/>
<evidence type="ECO:0000256" key="4">
    <source>
        <dbReference type="ARBA" id="ARBA00022723"/>
    </source>
</evidence>
<comment type="similarity">
    <text evidence="1">Belongs to the cytidine and deoxycytidylate deaminase family. ADAT2 subfamily.</text>
</comment>
<feature type="binding site" evidence="8">
    <location>
        <position position="94"/>
    </location>
    <ligand>
        <name>Zn(2+)</name>
        <dbReference type="ChEBI" id="CHEBI:29105"/>
        <note>catalytic</note>
    </ligand>
</feature>
<evidence type="ECO:0000259" key="9">
    <source>
        <dbReference type="PROSITE" id="PS51747"/>
    </source>
</evidence>
<dbReference type="GO" id="GO:0008270">
    <property type="term" value="F:zinc ion binding"/>
    <property type="evidence" value="ECO:0007669"/>
    <property type="project" value="UniProtKB-UniRule"/>
</dbReference>